<dbReference type="Gene3D" id="6.10.140.2220">
    <property type="match status" value="1"/>
</dbReference>
<evidence type="ECO:0000313" key="8">
    <source>
        <dbReference type="Proteomes" id="UP000815325"/>
    </source>
</evidence>
<keyword evidence="3" id="KW-0862">Zinc</keyword>
<comment type="caution">
    <text evidence="7">The sequence shown here is derived from an EMBL/GenBank/DDBJ whole genome shotgun (WGS) entry which is preliminary data.</text>
</comment>
<proteinExistence type="predicted"/>
<feature type="domain" description="MYND-type" evidence="6">
    <location>
        <begin position="274"/>
        <end position="313"/>
    </location>
</feature>
<keyword evidence="1" id="KW-0479">Metal-binding</keyword>
<gene>
    <name evidence="7" type="ORF">DUNSADRAFT_1310</name>
</gene>
<dbReference type="SUPFAM" id="SSF144232">
    <property type="entry name" value="HIT/MYND zinc finger-like"/>
    <property type="match status" value="1"/>
</dbReference>
<evidence type="ECO:0000313" key="7">
    <source>
        <dbReference type="EMBL" id="KAF5827114.1"/>
    </source>
</evidence>
<dbReference type="PANTHER" id="PTHR10237:SF14">
    <property type="entry name" value="MYND-TYPE DOMAIN-CONTAINING PROTEIN"/>
    <property type="match status" value="1"/>
</dbReference>
<dbReference type="InterPro" id="IPR002893">
    <property type="entry name" value="Znf_MYND"/>
</dbReference>
<evidence type="ECO:0000256" key="2">
    <source>
        <dbReference type="ARBA" id="ARBA00022771"/>
    </source>
</evidence>
<protein>
    <recommendedName>
        <fullName evidence="6">MYND-type domain-containing protein</fullName>
    </recommendedName>
</protein>
<feature type="region of interest" description="Disordered" evidence="5">
    <location>
        <begin position="105"/>
        <end position="131"/>
    </location>
</feature>
<feature type="compositionally biased region" description="Pro residues" evidence="5">
    <location>
        <begin position="107"/>
        <end position="119"/>
    </location>
</feature>
<feature type="compositionally biased region" description="Polar residues" evidence="5">
    <location>
        <begin position="253"/>
        <end position="271"/>
    </location>
</feature>
<dbReference type="PANTHER" id="PTHR10237">
    <property type="entry name" value="DEFORMED EPIDERMAL AUTOREGULATORY FACTOR 1 HOMOLOG SUPPRESSIN"/>
    <property type="match status" value="1"/>
</dbReference>
<evidence type="ECO:0000256" key="3">
    <source>
        <dbReference type="ARBA" id="ARBA00022833"/>
    </source>
</evidence>
<evidence type="ECO:0000259" key="6">
    <source>
        <dbReference type="PROSITE" id="PS50865"/>
    </source>
</evidence>
<name>A0ABQ7FXM6_DUNSA</name>
<dbReference type="Proteomes" id="UP000815325">
    <property type="component" value="Unassembled WGS sequence"/>
</dbReference>
<dbReference type="EMBL" id="MU070588">
    <property type="protein sequence ID" value="KAF5827114.1"/>
    <property type="molecule type" value="Genomic_DNA"/>
</dbReference>
<dbReference type="PROSITE" id="PS50865">
    <property type="entry name" value="ZF_MYND_2"/>
    <property type="match status" value="1"/>
</dbReference>
<feature type="region of interest" description="Disordered" evidence="5">
    <location>
        <begin position="209"/>
        <end position="276"/>
    </location>
</feature>
<evidence type="ECO:0000256" key="1">
    <source>
        <dbReference type="ARBA" id="ARBA00022723"/>
    </source>
</evidence>
<organism evidence="7 8">
    <name type="scientific">Dunaliella salina</name>
    <name type="common">Green alga</name>
    <name type="synonym">Protococcus salinus</name>
    <dbReference type="NCBI Taxonomy" id="3046"/>
    <lineage>
        <taxon>Eukaryota</taxon>
        <taxon>Viridiplantae</taxon>
        <taxon>Chlorophyta</taxon>
        <taxon>core chlorophytes</taxon>
        <taxon>Chlorophyceae</taxon>
        <taxon>CS clade</taxon>
        <taxon>Chlamydomonadales</taxon>
        <taxon>Dunaliellaceae</taxon>
        <taxon>Dunaliella</taxon>
    </lineage>
</organism>
<dbReference type="Pfam" id="PF01753">
    <property type="entry name" value="zf-MYND"/>
    <property type="match status" value="1"/>
</dbReference>
<evidence type="ECO:0000256" key="4">
    <source>
        <dbReference type="PROSITE-ProRule" id="PRU00134"/>
    </source>
</evidence>
<reference evidence="7" key="1">
    <citation type="submission" date="2017-08" db="EMBL/GenBank/DDBJ databases">
        <authorList>
            <person name="Polle J.E."/>
            <person name="Barry K."/>
            <person name="Cushman J."/>
            <person name="Schmutz J."/>
            <person name="Tran D."/>
            <person name="Hathwaick L.T."/>
            <person name="Yim W.C."/>
            <person name="Jenkins J."/>
            <person name="Mckie-Krisberg Z.M."/>
            <person name="Prochnik S."/>
            <person name="Lindquist E."/>
            <person name="Dockter R.B."/>
            <person name="Adam C."/>
            <person name="Molina H."/>
            <person name="Bunkerborg J."/>
            <person name="Jin E."/>
            <person name="Buchheim M."/>
            <person name="Magnuson J."/>
        </authorList>
    </citation>
    <scope>NUCLEOTIDE SEQUENCE</scope>
    <source>
        <strain evidence="7">CCAP 19/18</strain>
    </source>
</reference>
<dbReference type="PROSITE" id="PS01360">
    <property type="entry name" value="ZF_MYND_1"/>
    <property type="match status" value="1"/>
</dbReference>
<evidence type="ECO:0000256" key="5">
    <source>
        <dbReference type="SAM" id="MobiDB-lite"/>
    </source>
</evidence>
<feature type="compositionally biased region" description="Basic and acidic residues" evidence="5">
    <location>
        <begin position="232"/>
        <end position="246"/>
    </location>
</feature>
<accession>A0ABQ7FXM6</accession>
<dbReference type="InterPro" id="IPR024119">
    <property type="entry name" value="TF_DEAF-1"/>
</dbReference>
<keyword evidence="8" id="KW-1185">Reference proteome</keyword>
<keyword evidence="2 4" id="KW-0863">Zinc-finger</keyword>
<sequence>MCEEMTEQIQVLVTGFLVGLDTEFSVQNDMGPVVGLEVIDKAPHRAHLNCTGWGSRPHLGAIGRSAGVVAALHLKKNHHKGMRIDNNVKEAALQGAARVSQLITNSPTPPLNISAPPPKGGGSGSHEAWAPGEAEDMTRVYMWTILRKLCHAAYKAPLPTKSEHQKVKEMAGAPEVTEATNEHIEMRSGREVVDMRPEMESMFARMEMNKSNRGSTQGQGSGRGAGHQQQQKQEEEQQEPKKREEMQQQQQQHSSDQKPTAETPKASSSKTRACAECGKADGGPLLRCGGCRIVRYCSAACQLKAWPKHKKLCKQV</sequence>